<organism evidence="1 2">
    <name type="scientific">Lojkania enalia</name>
    <dbReference type="NCBI Taxonomy" id="147567"/>
    <lineage>
        <taxon>Eukaryota</taxon>
        <taxon>Fungi</taxon>
        <taxon>Dikarya</taxon>
        <taxon>Ascomycota</taxon>
        <taxon>Pezizomycotina</taxon>
        <taxon>Dothideomycetes</taxon>
        <taxon>Pleosporomycetidae</taxon>
        <taxon>Pleosporales</taxon>
        <taxon>Pleosporales incertae sedis</taxon>
        <taxon>Lojkania</taxon>
    </lineage>
</organism>
<evidence type="ECO:0000313" key="2">
    <source>
        <dbReference type="Proteomes" id="UP000800093"/>
    </source>
</evidence>
<sequence length="53" mass="6023">IDLSYISTQNQPADGLTKILPRQRHQNWVSLLHLNEFPSNGQEVLSTLFPTGF</sequence>
<keyword evidence="2" id="KW-1185">Reference proteome</keyword>
<dbReference type="AlphaFoldDB" id="A0A9P4JXL7"/>
<dbReference type="OrthoDB" id="3943081at2759"/>
<name>A0A9P4JXL7_9PLEO</name>
<dbReference type="EMBL" id="ML986926">
    <property type="protein sequence ID" value="KAF2257567.1"/>
    <property type="molecule type" value="Genomic_DNA"/>
</dbReference>
<evidence type="ECO:0000313" key="1">
    <source>
        <dbReference type="EMBL" id="KAF2257567.1"/>
    </source>
</evidence>
<feature type="non-terminal residue" evidence="1">
    <location>
        <position position="1"/>
    </location>
</feature>
<dbReference type="Proteomes" id="UP000800093">
    <property type="component" value="Unassembled WGS sequence"/>
</dbReference>
<comment type="caution">
    <text evidence="1">The sequence shown here is derived from an EMBL/GenBank/DDBJ whole genome shotgun (WGS) entry which is preliminary data.</text>
</comment>
<gene>
    <name evidence="1" type="ORF">CC78DRAFT_483146</name>
</gene>
<accession>A0A9P4JXL7</accession>
<proteinExistence type="predicted"/>
<reference evidence="2" key="1">
    <citation type="journal article" date="2020" name="Stud. Mycol.">
        <title>101 Dothideomycetes genomes: A test case for predicting lifestyles and emergence of pathogens.</title>
        <authorList>
            <person name="Haridas S."/>
            <person name="Albert R."/>
            <person name="Binder M."/>
            <person name="Bloem J."/>
            <person name="LaButti K."/>
            <person name="Salamov A."/>
            <person name="Andreopoulos B."/>
            <person name="Baker S."/>
            <person name="Barry K."/>
            <person name="Bills G."/>
            <person name="Bluhm B."/>
            <person name="Cannon C."/>
            <person name="Castanera R."/>
            <person name="Culley D."/>
            <person name="Daum C."/>
            <person name="Ezra D."/>
            <person name="Gonzalez J."/>
            <person name="Henrissat B."/>
            <person name="Kuo A."/>
            <person name="Liang C."/>
            <person name="Lipzen A."/>
            <person name="Lutzoni F."/>
            <person name="Magnuson J."/>
            <person name="Mondo S."/>
            <person name="Nolan M."/>
            <person name="Ohm R."/>
            <person name="Pangilinan J."/>
            <person name="Park H.-J."/>
            <person name="Ramirez L."/>
            <person name="Alfaro M."/>
            <person name="Sun H."/>
            <person name="Tritt A."/>
            <person name="Yoshinaga Y."/>
            <person name="Zwiers L.-H."/>
            <person name="Turgeon B."/>
            <person name="Goodwin S."/>
            <person name="Spatafora J."/>
            <person name="Crous P."/>
            <person name="Grigoriev I."/>
        </authorList>
    </citation>
    <scope>NUCLEOTIDE SEQUENCE [LARGE SCALE GENOMIC DNA]</scope>
    <source>
        <strain evidence="2">CBS 304.66</strain>
    </source>
</reference>
<protein>
    <submittedName>
        <fullName evidence="1">Uncharacterized protein</fullName>
    </submittedName>
</protein>